<evidence type="ECO:0000256" key="1">
    <source>
        <dbReference type="SAM" id="MobiDB-lite"/>
    </source>
</evidence>
<accession>A0AA88PD92</accession>
<organism evidence="2 3">
    <name type="scientific">Cirrhinus molitorella</name>
    <name type="common">mud carp</name>
    <dbReference type="NCBI Taxonomy" id="172907"/>
    <lineage>
        <taxon>Eukaryota</taxon>
        <taxon>Metazoa</taxon>
        <taxon>Chordata</taxon>
        <taxon>Craniata</taxon>
        <taxon>Vertebrata</taxon>
        <taxon>Euteleostomi</taxon>
        <taxon>Actinopterygii</taxon>
        <taxon>Neopterygii</taxon>
        <taxon>Teleostei</taxon>
        <taxon>Ostariophysi</taxon>
        <taxon>Cypriniformes</taxon>
        <taxon>Cyprinidae</taxon>
        <taxon>Labeoninae</taxon>
        <taxon>Labeonini</taxon>
        <taxon>Cirrhinus</taxon>
    </lineage>
</organism>
<dbReference type="EMBL" id="JAUYZG010000016">
    <property type="protein sequence ID" value="KAK2885785.1"/>
    <property type="molecule type" value="Genomic_DNA"/>
</dbReference>
<feature type="region of interest" description="Disordered" evidence="1">
    <location>
        <begin position="163"/>
        <end position="184"/>
    </location>
</feature>
<name>A0AA88PD92_9TELE</name>
<gene>
    <name evidence="2" type="ORF">Q8A67_016622</name>
</gene>
<proteinExistence type="predicted"/>
<dbReference type="Proteomes" id="UP001187343">
    <property type="component" value="Unassembled WGS sequence"/>
</dbReference>
<dbReference type="AlphaFoldDB" id="A0AA88PD92"/>
<sequence>MSVQDLFGDTPLVMGNVDSEEALWCGVLRAGAHKSSHADLLTTDQAVPRHAQRGLILKGYFEKRGQARLDGVFDECRCIFEKARDALLSPAEGILGHMVTYGRDSPVEQFLNLFHYATCNGICLMEGFQCGLSEDLRFVMPSVDCCWSLGAFINPPQTESFCPPREWPTKASEPNPQSESDQGCELPTAVLEGVSVEIDSEED</sequence>
<comment type="caution">
    <text evidence="2">The sequence shown here is derived from an EMBL/GenBank/DDBJ whole genome shotgun (WGS) entry which is preliminary data.</text>
</comment>
<evidence type="ECO:0000313" key="3">
    <source>
        <dbReference type="Proteomes" id="UP001187343"/>
    </source>
</evidence>
<keyword evidence="3" id="KW-1185">Reference proteome</keyword>
<protein>
    <submittedName>
        <fullName evidence="2">Uncharacterized protein</fullName>
    </submittedName>
</protein>
<feature type="compositionally biased region" description="Polar residues" evidence="1">
    <location>
        <begin position="172"/>
        <end position="181"/>
    </location>
</feature>
<evidence type="ECO:0000313" key="2">
    <source>
        <dbReference type="EMBL" id="KAK2885785.1"/>
    </source>
</evidence>
<reference evidence="2" key="1">
    <citation type="submission" date="2023-08" db="EMBL/GenBank/DDBJ databases">
        <title>Chromosome-level Genome Assembly of mud carp (Cirrhinus molitorella).</title>
        <authorList>
            <person name="Liu H."/>
        </authorList>
    </citation>
    <scope>NUCLEOTIDE SEQUENCE</scope>
    <source>
        <strain evidence="2">Prfri</strain>
        <tissue evidence="2">Muscle</tissue>
    </source>
</reference>